<evidence type="ECO:0000256" key="1">
    <source>
        <dbReference type="SAM" id="Phobius"/>
    </source>
</evidence>
<protein>
    <submittedName>
        <fullName evidence="2">Uncharacterized protein</fullName>
    </submittedName>
</protein>
<reference evidence="2 3" key="1">
    <citation type="submission" date="2018-01" db="EMBL/GenBank/DDBJ databases">
        <title>Whole genome sequencing of Histamine producing bacteria.</title>
        <authorList>
            <person name="Butler K."/>
        </authorList>
    </citation>
    <scope>NUCLEOTIDE SEQUENCE [LARGE SCALE GENOMIC DNA]</scope>
    <source>
        <strain evidence="2 3">A2-1</strain>
    </source>
</reference>
<accession>A0A855SDX3</accession>
<feature type="transmembrane region" description="Helical" evidence="1">
    <location>
        <begin position="37"/>
        <end position="63"/>
    </location>
</feature>
<sequence length="151" mass="16689">MSKSTLKLIHFFSAITSFILVLSFFMSSIMIELFGDISSVVIVKTAILFGAFLLIPLMAITGITGAKMAGNVNKGPIGRKKKRMPLIAFNGVFVLLPCALYLYYLSSNHQFSYTFYIVQIIEFIAGVTNLSLMALNIFDTKKLRSNKAQSA</sequence>
<keyword evidence="1" id="KW-1133">Transmembrane helix</keyword>
<evidence type="ECO:0000313" key="3">
    <source>
        <dbReference type="Proteomes" id="UP000241440"/>
    </source>
</evidence>
<gene>
    <name evidence="2" type="ORF">C0W41_17665</name>
</gene>
<name>A0A855SDX3_PHOAN</name>
<dbReference type="GeneID" id="61229780"/>
<dbReference type="AlphaFoldDB" id="A0A855SDX3"/>
<comment type="caution">
    <text evidence="2">The sequence shown here is derived from an EMBL/GenBank/DDBJ whole genome shotgun (WGS) entry which is preliminary data.</text>
</comment>
<proteinExistence type="predicted"/>
<feature type="transmembrane region" description="Helical" evidence="1">
    <location>
        <begin position="116"/>
        <end position="138"/>
    </location>
</feature>
<dbReference type="EMBL" id="PYOY01000011">
    <property type="protein sequence ID" value="PSX05468.1"/>
    <property type="molecule type" value="Genomic_DNA"/>
</dbReference>
<keyword evidence="1" id="KW-0472">Membrane</keyword>
<evidence type="ECO:0000313" key="2">
    <source>
        <dbReference type="EMBL" id="PSX05468.1"/>
    </source>
</evidence>
<feature type="transmembrane region" description="Helical" evidence="1">
    <location>
        <begin position="84"/>
        <end position="104"/>
    </location>
</feature>
<keyword evidence="1" id="KW-0812">Transmembrane</keyword>
<feature type="transmembrane region" description="Helical" evidence="1">
    <location>
        <begin position="12"/>
        <end position="31"/>
    </location>
</feature>
<organism evidence="2 3">
    <name type="scientific">Photobacterium angustum</name>
    <dbReference type="NCBI Taxonomy" id="661"/>
    <lineage>
        <taxon>Bacteria</taxon>
        <taxon>Pseudomonadati</taxon>
        <taxon>Pseudomonadota</taxon>
        <taxon>Gammaproteobacteria</taxon>
        <taxon>Vibrionales</taxon>
        <taxon>Vibrionaceae</taxon>
        <taxon>Photobacterium</taxon>
    </lineage>
</organism>
<dbReference type="Proteomes" id="UP000241440">
    <property type="component" value="Unassembled WGS sequence"/>
</dbReference>
<dbReference type="RefSeq" id="WP_045130499.1">
    <property type="nucleotide sequence ID" value="NZ_JZSS01000008.1"/>
</dbReference>